<feature type="region of interest" description="Disordered" evidence="1">
    <location>
        <begin position="444"/>
        <end position="475"/>
    </location>
</feature>
<dbReference type="Proteomes" id="UP000294919">
    <property type="component" value="Unassembled WGS sequence"/>
</dbReference>
<evidence type="ECO:0000313" key="5">
    <source>
        <dbReference type="Proteomes" id="UP000294919"/>
    </source>
</evidence>
<keyword evidence="2" id="KW-0812">Transmembrane</keyword>
<reference evidence="4 5" key="1">
    <citation type="submission" date="2019-03" db="EMBL/GenBank/DDBJ databases">
        <title>Genomic Encyclopedia of Type Strains, Phase IV (KMG-IV): sequencing the most valuable type-strain genomes for metagenomic binning, comparative biology and taxonomic classification.</title>
        <authorList>
            <person name="Goeker M."/>
        </authorList>
    </citation>
    <scope>NUCLEOTIDE SEQUENCE [LARGE SCALE GENOMIC DNA]</scope>
    <source>
        <strain evidence="4 5">DSM 102940</strain>
    </source>
</reference>
<dbReference type="InterPro" id="IPR001932">
    <property type="entry name" value="PPM-type_phosphatase-like_dom"/>
</dbReference>
<dbReference type="SMART" id="SM00331">
    <property type="entry name" value="PP2C_SIG"/>
    <property type="match status" value="1"/>
</dbReference>
<protein>
    <submittedName>
        <fullName evidence="4">Serine/threonine protein phosphatase PrpC</fullName>
    </submittedName>
</protein>
<keyword evidence="2" id="KW-0472">Membrane</keyword>
<accession>A0A4R2KLE6</accession>
<comment type="caution">
    <text evidence="4">The sequence shown here is derived from an EMBL/GenBank/DDBJ whole genome shotgun (WGS) entry which is preliminary data.</text>
</comment>
<dbReference type="Gene3D" id="3.60.40.10">
    <property type="entry name" value="PPM-type phosphatase domain"/>
    <property type="match status" value="1"/>
</dbReference>
<evidence type="ECO:0000259" key="3">
    <source>
        <dbReference type="SMART" id="SM00331"/>
    </source>
</evidence>
<feature type="transmembrane region" description="Helical" evidence="2">
    <location>
        <begin position="256"/>
        <end position="276"/>
    </location>
</feature>
<evidence type="ECO:0000313" key="4">
    <source>
        <dbReference type="EMBL" id="TCO71506.1"/>
    </source>
</evidence>
<sequence length="602" mass="69805">MRKINSKFITNFISESGNFLQNKDYFAFVELDKFAIYVIADGIDNDIDLESAKIAVSSIISNFNQNPSMRKGFLKKLLKLANKELIEQSKKLRLKTSITIVVTNYVKVRYALVGNTRFCLFREGFLKHQSKDQSLTQQLVDREKVQLDKIAQHEEKNNLYCFLGQDEKLTPYISKKFKLQKGDVITLLTKGVWENIDSAEMIDGLADAKEAQEVIDNVEEMLLSKQPEALENYTLAVIFVDKIYQNPKRKQKIKNILLTVIPILIIIAIIFFVWYFKHQKRLEQISEMNYAIKNANSYIEDENFIRANEEYKNALNLAKKLKLEDKRADMDQYYKLTETIIDADKSLQDAAYQDALDTYLSAEKKAYYADNLGKDYIDEQLNKTNEHIKVFDLLAQGDKKMELEDLTAAKEDYKLARDLATNIFFKEAKKEANDKLVQIYEADAQEEKEQQEEEKAIEEEEQALAQEEEKEEKEKLSTQLNALEISKKGDVSYSIGSYHDAKMYYTMAQEMYKQIEMYGFADKTEEKIQLTAQKIQEATTKKAKADMYVEDANAEFDKGNLSEAKMLYLFAKDIYEEAKLLDAVKKIDEKIKVIDTLIEKQS</sequence>
<feature type="domain" description="PPM-type phosphatase" evidence="3">
    <location>
        <begin position="8"/>
        <end position="240"/>
    </location>
</feature>
<dbReference type="RefSeq" id="WP_132246613.1">
    <property type="nucleotide sequence ID" value="NZ_SLWV01000021.1"/>
</dbReference>
<dbReference type="SUPFAM" id="SSF81606">
    <property type="entry name" value="PP2C-like"/>
    <property type="match status" value="1"/>
</dbReference>
<feature type="compositionally biased region" description="Acidic residues" evidence="1">
    <location>
        <begin position="444"/>
        <end position="471"/>
    </location>
</feature>
<keyword evidence="2" id="KW-1133">Transmembrane helix</keyword>
<dbReference type="AlphaFoldDB" id="A0A4R2KLE6"/>
<proteinExistence type="predicted"/>
<evidence type="ECO:0000256" key="1">
    <source>
        <dbReference type="SAM" id="MobiDB-lite"/>
    </source>
</evidence>
<dbReference type="InterPro" id="IPR036457">
    <property type="entry name" value="PPM-type-like_dom_sf"/>
</dbReference>
<evidence type="ECO:0000256" key="2">
    <source>
        <dbReference type="SAM" id="Phobius"/>
    </source>
</evidence>
<gene>
    <name evidence="4" type="ORF">EV214_12158</name>
</gene>
<organism evidence="4 5">
    <name type="scientific">Marinisporobacter balticus</name>
    <dbReference type="NCBI Taxonomy" id="2018667"/>
    <lineage>
        <taxon>Bacteria</taxon>
        <taxon>Bacillati</taxon>
        <taxon>Bacillota</taxon>
        <taxon>Clostridia</taxon>
        <taxon>Peptostreptococcales</taxon>
        <taxon>Thermotaleaceae</taxon>
        <taxon>Marinisporobacter</taxon>
    </lineage>
</organism>
<dbReference type="OrthoDB" id="9801841at2"/>
<name>A0A4R2KLE6_9FIRM</name>
<keyword evidence="5" id="KW-1185">Reference proteome</keyword>
<dbReference type="EMBL" id="SLWV01000021">
    <property type="protein sequence ID" value="TCO71506.1"/>
    <property type="molecule type" value="Genomic_DNA"/>
</dbReference>